<accession>A0A6G9AUN2</accession>
<keyword evidence="1" id="KW-0812">Transmembrane</keyword>
<dbReference type="Proteomes" id="UP000501802">
    <property type="component" value="Chromosome"/>
</dbReference>
<proteinExistence type="predicted"/>
<dbReference type="EMBL" id="CP050063">
    <property type="protein sequence ID" value="QIP16110.1"/>
    <property type="molecule type" value="Genomic_DNA"/>
</dbReference>
<evidence type="ECO:0000256" key="1">
    <source>
        <dbReference type="SAM" id="Phobius"/>
    </source>
</evidence>
<dbReference type="AlphaFoldDB" id="A0A6G9AUN2"/>
<keyword evidence="1" id="KW-0472">Membrane</keyword>
<keyword evidence="1" id="KW-1133">Transmembrane helix</keyword>
<gene>
    <name evidence="2" type="ORF">G8759_27480</name>
</gene>
<evidence type="ECO:0000313" key="2">
    <source>
        <dbReference type="EMBL" id="QIP16110.1"/>
    </source>
</evidence>
<name>A0A6G9AUN2_9BACT</name>
<feature type="transmembrane region" description="Helical" evidence="1">
    <location>
        <begin position="42"/>
        <end position="61"/>
    </location>
</feature>
<dbReference type="RefSeq" id="WP_167215672.1">
    <property type="nucleotide sequence ID" value="NZ_CP050063.1"/>
</dbReference>
<feature type="transmembrane region" description="Helical" evidence="1">
    <location>
        <begin position="12"/>
        <end position="35"/>
    </location>
</feature>
<sequence>MGPYLVTVKQQTIHNGVVAYYVGQLINTLFIPLIIRAGKPEFLLKWILSNVVAGIVWIILYDFATNWLGLPYNIEGNTALFILYPTIALLANSVSGLFLINRMIYQS</sequence>
<reference evidence="2 3" key="1">
    <citation type="submission" date="2020-03" db="EMBL/GenBank/DDBJ databases">
        <authorList>
            <person name="Kim M.K."/>
        </authorList>
    </citation>
    <scope>NUCLEOTIDE SEQUENCE [LARGE SCALE GENOMIC DNA]</scope>
    <source>
        <strain evidence="2 3">BT328</strain>
    </source>
</reference>
<feature type="transmembrane region" description="Helical" evidence="1">
    <location>
        <begin position="81"/>
        <end position="100"/>
    </location>
</feature>
<organism evidence="2 3">
    <name type="scientific">Spirosoma aureum</name>
    <dbReference type="NCBI Taxonomy" id="2692134"/>
    <lineage>
        <taxon>Bacteria</taxon>
        <taxon>Pseudomonadati</taxon>
        <taxon>Bacteroidota</taxon>
        <taxon>Cytophagia</taxon>
        <taxon>Cytophagales</taxon>
        <taxon>Cytophagaceae</taxon>
        <taxon>Spirosoma</taxon>
    </lineage>
</organism>
<dbReference type="KEGG" id="spib:G8759_27480"/>
<evidence type="ECO:0000313" key="3">
    <source>
        <dbReference type="Proteomes" id="UP000501802"/>
    </source>
</evidence>
<keyword evidence="3" id="KW-1185">Reference proteome</keyword>
<protein>
    <submittedName>
        <fullName evidence="2">Uncharacterized protein</fullName>
    </submittedName>
</protein>